<comment type="subcellular location">
    <subcellularLocation>
        <location evidence="1">Membrane</location>
        <topology evidence="1">Multi-pass membrane protein</topology>
    </subcellularLocation>
</comment>
<evidence type="ECO:0000256" key="8">
    <source>
        <dbReference type="SAM" id="Phobius"/>
    </source>
</evidence>
<dbReference type="PANTHER" id="PTHR43341">
    <property type="entry name" value="AMINO ACID PERMEASE"/>
    <property type="match status" value="1"/>
</dbReference>
<feature type="transmembrane region" description="Helical" evidence="8">
    <location>
        <begin position="448"/>
        <end position="466"/>
    </location>
</feature>
<feature type="transmembrane region" description="Helical" evidence="8">
    <location>
        <begin position="401"/>
        <end position="427"/>
    </location>
</feature>
<evidence type="ECO:0000256" key="5">
    <source>
        <dbReference type="ARBA" id="ARBA00022989"/>
    </source>
</evidence>
<feature type="transmembrane region" description="Helical" evidence="8">
    <location>
        <begin position="80"/>
        <end position="99"/>
    </location>
</feature>
<reference evidence="10" key="1">
    <citation type="submission" date="2022-09" db="EMBL/GenBank/DDBJ databases">
        <title>Fusarium specimens isolated from Avocado Roots.</title>
        <authorList>
            <person name="Stajich J."/>
            <person name="Roper C."/>
            <person name="Heimlech-Rivalta G."/>
        </authorList>
    </citation>
    <scope>NUCLEOTIDE SEQUENCE</scope>
    <source>
        <strain evidence="10">CF00136</strain>
    </source>
</reference>
<feature type="transmembrane region" description="Helical" evidence="8">
    <location>
        <begin position="277"/>
        <end position="298"/>
    </location>
</feature>
<keyword evidence="6 8" id="KW-0472">Membrane</keyword>
<gene>
    <name evidence="10" type="ORF">NW762_013157</name>
</gene>
<evidence type="ECO:0000256" key="3">
    <source>
        <dbReference type="ARBA" id="ARBA00022692"/>
    </source>
</evidence>
<feature type="transmembrane region" description="Helical" evidence="8">
    <location>
        <begin position="136"/>
        <end position="158"/>
    </location>
</feature>
<dbReference type="InterPro" id="IPR004841">
    <property type="entry name" value="AA-permease/SLC12A_dom"/>
</dbReference>
<evidence type="ECO:0000259" key="9">
    <source>
        <dbReference type="Pfam" id="PF00324"/>
    </source>
</evidence>
<dbReference type="Pfam" id="PF00324">
    <property type="entry name" value="AA_permease"/>
    <property type="match status" value="1"/>
</dbReference>
<dbReference type="PIRSF" id="PIRSF006060">
    <property type="entry name" value="AA_transporter"/>
    <property type="match status" value="1"/>
</dbReference>
<dbReference type="PANTHER" id="PTHR43341:SF26">
    <property type="entry name" value="GENERAL AMINO ACID PERMEASE AGP3"/>
    <property type="match status" value="1"/>
</dbReference>
<feature type="transmembrane region" description="Helical" evidence="8">
    <location>
        <begin position="375"/>
        <end position="395"/>
    </location>
</feature>
<keyword evidence="2" id="KW-0813">Transport</keyword>
<feature type="transmembrane region" description="Helical" evidence="8">
    <location>
        <begin position="165"/>
        <end position="183"/>
    </location>
</feature>
<keyword evidence="5 8" id="KW-1133">Transmembrane helix</keyword>
<evidence type="ECO:0000313" key="10">
    <source>
        <dbReference type="EMBL" id="KAJ4247481.1"/>
    </source>
</evidence>
<feature type="region of interest" description="Disordered" evidence="7">
    <location>
        <begin position="1"/>
        <end position="23"/>
    </location>
</feature>
<dbReference type="InterPro" id="IPR050524">
    <property type="entry name" value="APC_YAT"/>
</dbReference>
<comment type="caution">
    <text evidence="10">The sequence shown here is derived from an EMBL/GenBank/DDBJ whole genome shotgun (WGS) entry which is preliminary data.</text>
</comment>
<organism evidence="10 11">
    <name type="scientific">Fusarium torreyae</name>
    <dbReference type="NCBI Taxonomy" id="1237075"/>
    <lineage>
        <taxon>Eukaryota</taxon>
        <taxon>Fungi</taxon>
        <taxon>Dikarya</taxon>
        <taxon>Ascomycota</taxon>
        <taxon>Pezizomycotina</taxon>
        <taxon>Sordariomycetes</taxon>
        <taxon>Hypocreomycetidae</taxon>
        <taxon>Hypocreales</taxon>
        <taxon>Nectriaceae</taxon>
        <taxon>Fusarium</taxon>
    </lineage>
</organism>
<feature type="transmembrane region" description="Helical" evidence="8">
    <location>
        <begin position="56"/>
        <end position="74"/>
    </location>
</feature>
<evidence type="ECO:0000256" key="1">
    <source>
        <dbReference type="ARBA" id="ARBA00004141"/>
    </source>
</evidence>
<dbReference type="EMBL" id="JAOQAZ010000039">
    <property type="protein sequence ID" value="KAJ4247481.1"/>
    <property type="molecule type" value="Genomic_DNA"/>
</dbReference>
<evidence type="ECO:0000256" key="2">
    <source>
        <dbReference type="ARBA" id="ARBA00022448"/>
    </source>
</evidence>
<dbReference type="PROSITE" id="PS00218">
    <property type="entry name" value="AMINO_ACID_PERMEASE_1"/>
    <property type="match status" value="1"/>
</dbReference>
<feature type="domain" description="Amino acid permease/ SLC12A" evidence="9">
    <location>
        <begin position="55"/>
        <end position="500"/>
    </location>
</feature>
<name>A0A9W8VAM9_9HYPO</name>
<keyword evidence="4" id="KW-0029">Amino-acid transport</keyword>
<dbReference type="GO" id="GO:0015171">
    <property type="term" value="F:amino acid transmembrane transporter activity"/>
    <property type="evidence" value="ECO:0007669"/>
    <property type="project" value="TreeGrafter"/>
</dbReference>
<feature type="transmembrane region" description="Helical" evidence="8">
    <location>
        <begin position="478"/>
        <end position="497"/>
    </location>
</feature>
<dbReference type="InterPro" id="IPR004840">
    <property type="entry name" value="Amino_acid_permease_CS"/>
</dbReference>
<dbReference type="Proteomes" id="UP001152049">
    <property type="component" value="Unassembled WGS sequence"/>
</dbReference>
<dbReference type="FunFam" id="1.20.1740.10:FF:000001">
    <property type="entry name" value="Amino acid permease"/>
    <property type="match status" value="1"/>
</dbReference>
<proteinExistence type="predicted"/>
<dbReference type="OrthoDB" id="3900342at2759"/>
<evidence type="ECO:0000256" key="7">
    <source>
        <dbReference type="SAM" id="MobiDB-lite"/>
    </source>
</evidence>
<keyword evidence="3 8" id="KW-0812">Transmembrane</keyword>
<evidence type="ECO:0000313" key="11">
    <source>
        <dbReference type="Proteomes" id="UP001152049"/>
    </source>
</evidence>
<evidence type="ECO:0000256" key="6">
    <source>
        <dbReference type="ARBA" id="ARBA00023136"/>
    </source>
</evidence>
<keyword evidence="11" id="KW-1185">Reference proteome</keyword>
<dbReference type="AlphaFoldDB" id="A0A9W8VAM9"/>
<protein>
    <recommendedName>
        <fullName evidence="9">Amino acid permease/ SLC12A domain-containing protein</fullName>
    </recommendedName>
</protein>
<sequence length="528" mass="57914">MNNSIAEVSQPAEPKKDCGPMNLTTTESVKQGVAVPEGAITYNEANLKRKLASRHLMMLVIGGVIGPGYFVGMGNGLSQAGPAGILLCFGIIGTILWAVMQSLGELGAFIPVSGSFIHYSARFIDPALGFSLGWNYWFLWAGIIMAEYNNLGLVLTYWETPVPRWAWIMMFWVLFMAFQFLGIESFGEAEFWLALAKVVSIAAFFLCAILITTGVIGGEKIGFKFYHDPGAFADGIKGVFKVFVFAALMYSGSEMVGLTAGESNNPAKDVPKAVKSVIWRILFIFLGGIFFLTLTVPWNDPNLLSPTSKTAASPFVIAFTRVGATAGAHAINAVIVITILSAVNSAIYVGSRTLVGLASQGQAPKIFAKTNGRGVPVWSCVFMNLIGFLSLLNLSSGAGKLYSWIVSMTGVATFITWACICLAQIRFRQALHQQGMSEDILPFKVNKWISWFGLVTNMFFVIFQGWTAFAPWDIESFFQNYVILLAFVILYFAWKLYHKTEWVNPKMADLVSNRRDLAVVNGAFPHEQ</sequence>
<feature type="transmembrane region" description="Helical" evidence="8">
    <location>
        <begin position="106"/>
        <end position="124"/>
    </location>
</feature>
<feature type="transmembrane region" description="Helical" evidence="8">
    <location>
        <begin position="318"/>
        <end position="343"/>
    </location>
</feature>
<dbReference type="Gene3D" id="1.20.1740.10">
    <property type="entry name" value="Amino acid/polyamine transporter I"/>
    <property type="match status" value="1"/>
</dbReference>
<dbReference type="GO" id="GO:0016020">
    <property type="term" value="C:membrane"/>
    <property type="evidence" value="ECO:0007669"/>
    <property type="project" value="UniProtKB-SubCell"/>
</dbReference>
<feature type="transmembrane region" description="Helical" evidence="8">
    <location>
        <begin position="195"/>
        <end position="216"/>
    </location>
</feature>
<accession>A0A9W8VAM9</accession>
<evidence type="ECO:0000256" key="4">
    <source>
        <dbReference type="ARBA" id="ARBA00022970"/>
    </source>
</evidence>